<dbReference type="InterPro" id="IPR003141">
    <property type="entry name" value="Pol/His_phosphatase_N"/>
</dbReference>
<dbReference type="Gene3D" id="3.20.20.140">
    <property type="entry name" value="Metal-dependent hydrolases"/>
    <property type="match status" value="1"/>
</dbReference>
<evidence type="ECO:0000256" key="8">
    <source>
        <dbReference type="ARBA" id="ARBA00049244"/>
    </source>
</evidence>
<dbReference type="SMART" id="SM00481">
    <property type="entry name" value="POLIIIAc"/>
    <property type="match status" value="1"/>
</dbReference>
<dbReference type="PANTHER" id="PTHR32294">
    <property type="entry name" value="DNA POLYMERASE III SUBUNIT ALPHA"/>
    <property type="match status" value="1"/>
</dbReference>
<comment type="catalytic activity">
    <reaction evidence="8">
        <text>DNA(n) + a 2'-deoxyribonucleoside 5'-triphosphate = DNA(n+1) + diphosphate</text>
        <dbReference type="Rhea" id="RHEA:22508"/>
        <dbReference type="Rhea" id="RHEA-COMP:17339"/>
        <dbReference type="Rhea" id="RHEA-COMP:17340"/>
        <dbReference type="ChEBI" id="CHEBI:33019"/>
        <dbReference type="ChEBI" id="CHEBI:61560"/>
        <dbReference type="ChEBI" id="CHEBI:173112"/>
        <dbReference type="EC" id="2.7.7.7"/>
    </reaction>
</comment>
<keyword evidence="5 10" id="KW-0548">Nucleotidyltransferase</keyword>
<feature type="domain" description="Polymerase/histidinol phosphatase N-terminal" evidence="9">
    <location>
        <begin position="22"/>
        <end position="89"/>
    </location>
</feature>
<dbReference type="GO" id="GO:0008408">
    <property type="term" value="F:3'-5' exonuclease activity"/>
    <property type="evidence" value="ECO:0007669"/>
    <property type="project" value="InterPro"/>
</dbReference>
<keyword evidence="11" id="KW-1185">Reference proteome</keyword>
<comment type="subcellular location">
    <subcellularLocation>
        <location evidence="1">Cytoplasm</location>
    </subcellularLocation>
</comment>
<dbReference type="InterPro" id="IPR004365">
    <property type="entry name" value="NA-bd_OB_tRNA"/>
</dbReference>
<accession>A0A857MP97</accession>
<keyword evidence="4 10" id="KW-0808">Transferase</keyword>
<keyword evidence="7" id="KW-0239">DNA-directed DNA polymerase</keyword>
<dbReference type="NCBIfam" id="TIGR00594">
    <property type="entry name" value="polc"/>
    <property type="match status" value="1"/>
</dbReference>
<dbReference type="CDD" id="cd12113">
    <property type="entry name" value="PHP_PolIIIA_DnaE3"/>
    <property type="match status" value="1"/>
</dbReference>
<evidence type="ECO:0000313" key="11">
    <source>
        <dbReference type="Proteomes" id="UP001059824"/>
    </source>
</evidence>
<dbReference type="InterPro" id="IPR040982">
    <property type="entry name" value="DNA_pol3_finger"/>
</dbReference>
<dbReference type="GO" id="GO:0003887">
    <property type="term" value="F:DNA-directed DNA polymerase activity"/>
    <property type="evidence" value="ECO:0007669"/>
    <property type="project" value="UniProtKB-KW"/>
</dbReference>
<dbReference type="GO" id="GO:0003676">
    <property type="term" value="F:nucleic acid binding"/>
    <property type="evidence" value="ECO:0007669"/>
    <property type="project" value="InterPro"/>
</dbReference>
<dbReference type="AlphaFoldDB" id="A0A857MP97"/>
<dbReference type="RefSeq" id="WP_260762554.1">
    <property type="nucleotide sequence ID" value="NZ_CP045921.1"/>
</dbReference>
<dbReference type="InterPro" id="IPR029460">
    <property type="entry name" value="DNAPol_HHH"/>
</dbReference>
<dbReference type="InterPro" id="IPR016195">
    <property type="entry name" value="Pol/histidinol_Pase-like"/>
</dbReference>
<evidence type="ECO:0000256" key="3">
    <source>
        <dbReference type="ARBA" id="ARBA00019114"/>
    </source>
</evidence>
<evidence type="ECO:0000259" key="9">
    <source>
        <dbReference type="SMART" id="SM00481"/>
    </source>
</evidence>
<dbReference type="GO" id="GO:0006260">
    <property type="term" value="P:DNA replication"/>
    <property type="evidence" value="ECO:0007669"/>
    <property type="project" value="UniProtKB-KW"/>
</dbReference>
<sequence length="1245" mass="138290">MGAVEESTKTSVKGVLKPSDYVHLHNHTHHSLLDGLTKIPALVDRVKDLGMEAVAITDHGTMSGCIDFYKTATAGGVKPILGMEAYVAARSRHDRDPQKDKARYHLIILAMNNTGYQNLMKLSSQANLEGMYYKPRIDHELLERYNEGLIVLSACASGELGEQLRVDNYEEAKKIASWYKSVFGDRYYLELQDHGHPECPAKWDVQVGINKHLERLSEELDIPCVVTSDGHYLDHSDSEAHEILLCVGTGAYLSDEKRMSLKDFELHVTDPAEIIERWQRTNPEAVANTKRIADRCHVEIELGKILIPKFPTPGGIGEKEYLDQLVYRGMAVRYGNKTVDEALAMKNADIRAILSPEQIERLDMEFGVLDKMGYNGYFLIVQDFINWGKDQGIIFGPGRGSAAGSIIAYALNITDLDPLKYDLLFERFLNPDRVSMPDIDIDIQDTRRGEVIEYCAQKYGHDRVTNIGTFGTMAARAAVRDVARVLQVPYGESDRLAKLIPPPEQGRHIPLAKSVVDDVDLKKEYETNPTAKQVFDFAIRLEGTMRSHGVHAAGVVIAPEAVVNYVPLEMAQKGVVATQFPMGPVEELGLLKMDFLGLSNLTIINNALRIIRKVYKTEIDLAHLPLDDAKTYELFQRGDTTGVFQLESAGMKRYLRGLKPTAFEDIIAMVALYRPGPMQFIDSFIRRKHGQEEITYLHPGMESSLKNTYGILVYQEQFMQISKEWCGFTGGQADTLRKAVGKKKIDLMRKVKVEFVDGAIKHGGATKEVAETFWAQLEEFANYCFNKSHAACYGLISYWTAYLKAHYPDAFMAALMTSDQDDTDRLAIEITECKHMGISVLNPDVNESFVEFAVVPDKQQIRFGMAAVKGVGVAAVEEVIRAREAGGKFQSIEDFARRVSTSKFNRKAWESLIKAGGFDAFGDRSYLLYNLDTITAFASKLQKEAASGQTDLFGLMGDAGAEVQPTMNLMTAPAKHTDKERLMWERELLGLYISSHPLDAYATYLEEQTQPLTMLVPEYDSRAMTVGGIVSTVRTIVTKSGTKMAFVGLEDKFGEGEIIVFPNLFEQVGAKLEQDAVVRISGKNSARDRDGNLGSESKLIADEVEVISDKDLREYQSTGRKLDGPKVSGTVKKERRMAYKNGGVLPPKPSKDDAKKAEAAPAVVAAPPVALPTQKLYINIKNPDDHDALMALKTLCKDHPGTAEVVLVLGDAKKSAIRLPFKVDEHGALMGKLVKALGEDAVVLK</sequence>
<dbReference type="KEGG" id="mama:GII36_03590"/>
<evidence type="ECO:0000256" key="1">
    <source>
        <dbReference type="ARBA" id="ARBA00004496"/>
    </source>
</evidence>
<dbReference type="SUPFAM" id="SSF89550">
    <property type="entry name" value="PHP domain-like"/>
    <property type="match status" value="1"/>
</dbReference>
<evidence type="ECO:0000256" key="2">
    <source>
        <dbReference type="ARBA" id="ARBA00012417"/>
    </source>
</evidence>
<dbReference type="InterPro" id="IPR041931">
    <property type="entry name" value="DNA_pol3_alpha_thumb_dom"/>
</dbReference>
<keyword evidence="6" id="KW-0235">DNA replication</keyword>
<proteinExistence type="predicted"/>
<dbReference type="InterPro" id="IPR004805">
    <property type="entry name" value="DnaE2/DnaE/PolC"/>
</dbReference>
<dbReference type="Pfam" id="PF02811">
    <property type="entry name" value="PHP"/>
    <property type="match status" value="1"/>
</dbReference>
<dbReference type="CDD" id="cd04485">
    <property type="entry name" value="DnaE_OBF"/>
    <property type="match status" value="1"/>
</dbReference>
<dbReference type="Pfam" id="PF17657">
    <property type="entry name" value="DNA_pol3_finger"/>
    <property type="match status" value="1"/>
</dbReference>
<dbReference type="Pfam" id="PF01336">
    <property type="entry name" value="tRNA_anti-codon"/>
    <property type="match status" value="1"/>
</dbReference>
<dbReference type="EMBL" id="CP045921">
    <property type="protein sequence ID" value="QHN42921.1"/>
    <property type="molecule type" value="Genomic_DNA"/>
</dbReference>
<organism evidence="10 11">
    <name type="scientific">Candidatus Mycosynbacter amalyticus</name>
    <dbReference type="NCBI Taxonomy" id="2665156"/>
    <lineage>
        <taxon>Bacteria</taxon>
        <taxon>Candidatus Saccharimonadota</taxon>
        <taxon>Candidatus Saccharimonadota incertae sedis</taxon>
        <taxon>Candidatus Mycosynbacter</taxon>
    </lineage>
</organism>
<evidence type="ECO:0000256" key="5">
    <source>
        <dbReference type="ARBA" id="ARBA00022695"/>
    </source>
</evidence>
<dbReference type="InterPro" id="IPR004013">
    <property type="entry name" value="PHP_dom"/>
</dbReference>
<evidence type="ECO:0000256" key="7">
    <source>
        <dbReference type="ARBA" id="ARBA00022932"/>
    </source>
</evidence>
<dbReference type="PANTHER" id="PTHR32294:SF0">
    <property type="entry name" value="DNA POLYMERASE III SUBUNIT ALPHA"/>
    <property type="match status" value="1"/>
</dbReference>
<dbReference type="Pfam" id="PF14579">
    <property type="entry name" value="HHH_6"/>
    <property type="match status" value="1"/>
</dbReference>
<gene>
    <name evidence="10" type="ORF">GII36_03590</name>
</gene>
<dbReference type="Gene3D" id="1.10.150.870">
    <property type="match status" value="1"/>
</dbReference>
<name>A0A857MP97_9BACT</name>
<dbReference type="GO" id="GO:0005737">
    <property type="term" value="C:cytoplasm"/>
    <property type="evidence" value="ECO:0007669"/>
    <property type="project" value="UniProtKB-SubCell"/>
</dbReference>
<evidence type="ECO:0000256" key="4">
    <source>
        <dbReference type="ARBA" id="ARBA00022679"/>
    </source>
</evidence>
<dbReference type="Proteomes" id="UP001059824">
    <property type="component" value="Chromosome"/>
</dbReference>
<dbReference type="Pfam" id="PF07733">
    <property type="entry name" value="DNA_pol3_alpha"/>
    <property type="match status" value="1"/>
</dbReference>
<dbReference type="InterPro" id="IPR011708">
    <property type="entry name" value="DNA_pol3_alpha_NTPase_dom"/>
</dbReference>
<protein>
    <recommendedName>
        <fullName evidence="3">DNA polymerase III subunit alpha</fullName>
        <ecNumber evidence="2">2.7.7.7</ecNumber>
    </recommendedName>
</protein>
<dbReference type="Gene3D" id="1.10.10.1600">
    <property type="entry name" value="Bacterial DNA polymerase III alpha subunit, thumb domain"/>
    <property type="match status" value="1"/>
</dbReference>
<dbReference type="NCBIfam" id="NF004226">
    <property type="entry name" value="PRK05673.1"/>
    <property type="match status" value="1"/>
</dbReference>
<dbReference type="NCBIfam" id="NF005298">
    <property type="entry name" value="PRK06826.1"/>
    <property type="match status" value="1"/>
</dbReference>
<reference evidence="10" key="1">
    <citation type="journal article" date="2021" name="Nat. Microbiol.">
        <title>Cocultivation of an ultrasmall environmental parasitic bacterium with lytic ability against bacteria associated with wastewater foams.</title>
        <authorList>
            <person name="Batinovic S."/>
            <person name="Rose J.J.A."/>
            <person name="Ratcliffe J."/>
            <person name="Seviour R.J."/>
            <person name="Petrovski S."/>
        </authorList>
    </citation>
    <scope>NUCLEOTIDE SEQUENCE</scope>
    <source>
        <strain evidence="10">JR1</strain>
    </source>
</reference>
<dbReference type="EC" id="2.7.7.7" evidence="2"/>
<evidence type="ECO:0000313" key="10">
    <source>
        <dbReference type="EMBL" id="QHN42921.1"/>
    </source>
</evidence>
<evidence type="ECO:0000256" key="6">
    <source>
        <dbReference type="ARBA" id="ARBA00022705"/>
    </source>
</evidence>